<comment type="caution">
    <text evidence="2">The sequence shown here is derived from an EMBL/GenBank/DDBJ whole genome shotgun (WGS) entry which is preliminary data.</text>
</comment>
<feature type="region of interest" description="Disordered" evidence="1">
    <location>
        <begin position="134"/>
        <end position="153"/>
    </location>
</feature>
<dbReference type="EMBL" id="ASGP02000006">
    <property type="protein sequence ID" value="KAH9501070.1"/>
    <property type="molecule type" value="Genomic_DNA"/>
</dbReference>
<gene>
    <name evidence="2" type="ORF">DERF_011939</name>
</gene>
<accession>A0A922HP10</accession>
<protein>
    <submittedName>
        <fullName evidence="2">Uncharacterized protein</fullName>
    </submittedName>
</protein>
<evidence type="ECO:0000256" key="1">
    <source>
        <dbReference type="SAM" id="MobiDB-lite"/>
    </source>
</evidence>
<evidence type="ECO:0000313" key="3">
    <source>
        <dbReference type="Proteomes" id="UP000790347"/>
    </source>
</evidence>
<feature type="compositionally biased region" description="Low complexity" evidence="1">
    <location>
        <begin position="142"/>
        <end position="153"/>
    </location>
</feature>
<sequence length="153" mass="17657">MTCPIKLTTLAVIISRWTRMVKEYTQQISQIRYVPRKKKATTSWRTMSWPTPLVHLMVSNPQVLPDEERLNRAITPKLPIQLMRPFPDFQIEESHYLECRVNRSEPILNNKSCEALDVFGDQIPKVLKISITSQPTTRRSSDSSVEALSSDMV</sequence>
<evidence type="ECO:0000313" key="2">
    <source>
        <dbReference type="EMBL" id="KAH9501070.1"/>
    </source>
</evidence>
<dbReference type="AlphaFoldDB" id="A0A922HP10"/>
<name>A0A922HP10_DERFA</name>
<reference evidence="2" key="2">
    <citation type="journal article" date="2022" name="Res Sq">
        <title>Comparative Genomics Reveals Insights into the Divergent Evolution of Astigmatic Mites and Household Pest Adaptations.</title>
        <authorList>
            <person name="Xiong Q."/>
            <person name="Wan A.T.-Y."/>
            <person name="Liu X.-Y."/>
            <person name="Fung C.S.-H."/>
            <person name="Xiao X."/>
            <person name="Malainual N."/>
            <person name="Hou J."/>
            <person name="Wang L."/>
            <person name="Wang M."/>
            <person name="Yang K."/>
            <person name="Cui Y."/>
            <person name="Leung E."/>
            <person name="Nong W."/>
            <person name="Shin S.-K."/>
            <person name="Au S."/>
            <person name="Jeong K.Y."/>
            <person name="Chew F.T."/>
            <person name="Hui J."/>
            <person name="Leung T.F."/>
            <person name="Tungtrongchitr A."/>
            <person name="Zhong N."/>
            <person name="Liu Z."/>
            <person name="Tsui S."/>
        </authorList>
    </citation>
    <scope>NUCLEOTIDE SEQUENCE</scope>
    <source>
        <strain evidence="2">Derf</strain>
        <tissue evidence="2">Whole organism</tissue>
    </source>
</reference>
<keyword evidence="3" id="KW-1185">Reference proteome</keyword>
<organism evidence="2 3">
    <name type="scientific">Dermatophagoides farinae</name>
    <name type="common">American house dust mite</name>
    <dbReference type="NCBI Taxonomy" id="6954"/>
    <lineage>
        <taxon>Eukaryota</taxon>
        <taxon>Metazoa</taxon>
        <taxon>Ecdysozoa</taxon>
        <taxon>Arthropoda</taxon>
        <taxon>Chelicerata</taxon>
        <taxon>Arachnida</taxon>
        <taxon>Acari</taxon>
        <taxon>Acariformes</taxon>
        <taxon>Sarcoptiformes</taxon>
        <taxon>Astigmata</taxon>
        <taxon>Psoroptidia</taxon>
        <taxon>Analgoidea</taxon>
        <taxon>Pyroglyphidae</taxon>
        <taxon>Dermatophagoidinae</taxon>
        <taxon>Dermatophagoides</taxon>
    </lineage>
</organism>
<reference evidence="2" key="1">
    <citation type="submission" date="2013-05" db="EMBL/GenBank/DDBJ databases">
        <authorList>
            <person name="Yim A.K.Y."/>
            <person name="Chan T.F."/>
            <person name="Ji K.M."/>
            <person name="Liu X.Y."/>
            <person name="Zhou J.W."/>
            <person name="Li R.Q."/>
            <person name="Yang K.Y."/>
            <person name="Li J."/>
            <person name="Li M."/>
            <person name="Law P.T.W."/>
            <person name="Wu Y.L."/>
            <person name="Cai Z.L."/>
            <person name="Qin H."/>
            <person name="Bao Y."/>
            <person name="Leung R.K.K."/>
            <person name="Ng P.K.S."/>
            <person name="Zou J."/>
            <person name="Zhong X.J."/>
            <person name="Ran P.X."/>
            <person name="Zhong N.S."/>
            <person name="Liu Z.G."/>
            <person name="Tsui S.K.W."/>
        </authorList>
    </citation>
    <scope>NUCLEOTIDE SEQUENCE</scope>
    <source>
        <strain evidence="2">Derf</strain>
        <tissue evidence="2">Whole organism</tissue>
    </source>
</reference>
<proteinExistence type="predicted"/>
<dbReference type="Proteomes" id="UP000790347">
    <property type="component" value="Unassembled WGS sequence"/>
</dbReference>